<dbReference type="Gene3D" id="3.30.70.240">
    <property type="match status" value="1"/>
</dbReference>
<reference evidence="4 5" key="1">
    <citation type="submission" date="2020-07" db="EMBL/GenBank/DDBJ databases">
        <authorList>
            <person name="Criscuolo A."/>
        </authorList>
    </citation>
    <scope>NUCLEOTIDE SEQUENCE [LARGE SCALE GENOMIC DNA]</scope>
    <source>
        <strain evidence="4">CIP111649</strain>
    </source>
</reference>
<dbReference type="Pfam" id="PF01205">
    <property type="entry name" value="Impact_N"/>
    <property type="match status" value="1"/>
</dbReference>
<dbReference type="GO" id="GO:0006446">
    <property type="term" value="P:regulation of translational initiation"/>
    <property type="evidence" value="ECO:0007669"/>
    <property type="project" value="TreeGrafter"/>
</dbReference>
<evidence type="ECO:0000259" key="3">
    <source>
        <dbReference type="Pfam" id="PF09186"/>
    </source>
</evidence>
<dbReference type="InterPro" id="IPR001498">
    <property type="entry name" value="Impact_N"/>
</dbReference>
<dbReference type="NCBIfam" id="TIGR00257">
    <property type="entry name" value="IMPACT_YIGZ"/>
    <property type="match status" value="1"/>
</dbReference>
<feature type="domain" description="UPF0029" evidence="3">
    <location>
        <begin position="139"/>
        <end position="193"/>
    </location>
</feature>
<dbReference type="InterPro" id="IPR015796">
    <property type="entry name" value="Impact_YigZ-like"/>
</dbReference>
<dbReference type="Proteomes" id="UP000589351">
    <property type="component" value="Unassembled WGS sequence"/>
</dbReference>
<dbReference type="PROSITE" id="PS00910">
    <property type="entry name" value="UPF0029"/>
    <property type="match status" value="1"/>
</dbReference>
<dbReference type="Gene3D" id="3.30.230.30">
    <property type="entry name" value="Impact, N-terminal domain"/>
    <property type="match status" value="1"/>
</dbReference>
<organism evidence="4 5">
    <name type="scientific">Jeotgalicoccus meleagridis</name>
    <dbReference type="NCBI Taxonomy" id="2759181"/>
    <lineage>
        <taxon>Bacteria</taxon>
        <taxon>Bacillati</taxon>
        <taxon>Bacillota</taxon>
        <taxon>Bacilli</taxon>
        <taxon>Bacillales</taxon>
        <taxon>Staphylococcaceae</taxon>
        <taxon>Jeotgalicoccus</taxon>
    </lineage>
</organism>
<dbReference type="PANTHER" id="PTHR16301:SF20">
    <property type="entry name" value="IMPACT FAMILY MEMBER YIGZ"/>
    <property type="match status" value="1"/>
</dbReference>
<dbReference type="InterPro" id="IPR036956">
    <property type="entry name" value="Impact_N_sf"/>
</dbReference>
<proteinExistence type="inferred from homology"/>
<dbReference type="PANTHER" id="PTHR16301">
    <property type="entry name" value="IMPACT-RELATED"/>
    <property type="match status" value="1"/>
</dbReference>
<protein>
    <submittedName>
        <fullName evidence="4">IMPACT family member YigZ</fullName>
    </submittedName>
</protein>
<gene>
    <name evidence="4" type="primary">yigZ</name>
    <name evidence="4" type="ORF">JEODO184_01902</name>
</gene>
<name>A0A6V7RR74_9STAP</name>
<comment type="caution">
    <text evidence="4">The sequence shown here is derived from an EMBL/GenBank/DDBJ whole genome shotgun (WGS) entry which is preliminary data.</text>
</comment>
<keyword evidence="5" id="KW-1185">Reference proteome</keyword>
<evidence type="ECO:0000313" key="4">
    <source>
        <dbReference type="EMBL" id="CAD2080293.1"/>
    </source>
</evidence>
<dbReference type="InterPro" id="IPR015269">
    <property type="entry name" value="UPF0029_Impact_C"/>
</dbReference>
<dbReference type="InterPro" id="IPR020569">
    <property type="entry name" value="UPF0029_Impact_CS"/>
</dbReference>
<dbReference type="AlphaFoldDB" id="A0A6V7RR74"/>
<evidence type="ECO:0000259" key="2">
    <source>
        <dbReference type="Pfam" id="PF01205"/>
    </source>
</evidence>
<accession>A0A6V7RR74</accession>
<dbReference type="InterPro" id="IPR020568">
    <property type="entry name" value="Ribosomal_Su5_D2-typ_SF"/>
</dbReference>
<dbReference type="SUPFAM" id="SSF54211">
    <property type="entry name" value="Ribosomal protein S5 domain 2-like"/>
    <property type="match status" value="1"/>
</dbReference>
<dbReference type="EMBL" id="CAJEWD010000008">
    <property type="protein sequence ID" value="CAD2080293.1"/>
    <property type="molecule type" value="Genomic_DNA"/>
</dbReference>
<sequence length="209" mass="23338">MEQKFMNYKDINTEEIIKKSRFISHIKRTTTEDEAKAFIQEIKKEHKSATHNCSAYIIGQNGIIQKADDDGEPQGTAGVPILEVLKKEELYNVTVVVTRYFGGIKLGSGGLIRAYASGAASAVDEAGKVVEVPMLPLTITIDYTYTSKFEHFLKSTKATLVSQDYTDKVTYVLHAKKEDADDIISTLKEITSNNFDYQESDIVISEEVI</sequence>
<dbReference type="GO" id="GO:0005737">
    <property type="term" value="C:cytoplasm"/>
    <property type="evidence" value="ECO:0007669"/>
    <property type="project" value="TreeGrafter"/>
</dbReference>
<dbReference type="Pfam" id="PF09186">
    <property type="entry name" value="DUF1949"/>
    <property type="match status" value="1"/>
</dbReference>
<evidence type="ECO:0000256" key="1">
    <source>
        <dbReference type="ARBA" id="ARBA00007665"/>
    </source>
</evidence>
<dbReference type="InterPro" id="IPR035647">
    <property type="entry name" value="EFG_III/V"/>
</dbReference>
<dbReference type="InterPro" id="IPR023582">
    <property type="entry name" value="Impact"/>
</dbReference>
<comment type="similarity">
    <text evidence="1">Belongs to the IMPACT family.</text>
</comment>
<evidence type="ECO:0000313" key="5">
    <source>
        <dbReference type="Proteomes" id="UP000589351"/>
    </source>
</evidence>
<feature type="domain" description="Impact N-terminal" evidence="2">
    <location>
        <begin position="18"/>
        <end position="122"/>
    </location>
</feature>
<dbReference type="SUPFAM" id="SSF54980">
    <property type="entry name" value="EF-G C-terminal domain-like"/>
    <property type="match status" value="1"/>
</dbReference>
<dbReference type="RefSeq" id="WP_185126399.1">
    <property type="nucleotide sequence ID" value="NZ_CAJEWD010000008.1"/>
</dbReference>